<feature type="domain" description="Aminotransferase-like plant mobile" evidence="1">
    <location>
        <begin position="101"/>
        <end position="134"/>
    </location>
</feature>
<dbReference type="PANTHER" id="PTHR46033:SF8">
    <property type="entry name" value="PROTEIN MAINTENANCE OF MERISTEMS-LIKE"/>
    <property type="match status" value="1"/>
</dbReference>
<evidence type="ECO:0000313" key="3">
    <source>
        <dbReference type="Proteomes" id="UP000289738"/>
    </source>
</evidence>
<evidence type="ECO:0000259" key="1">
    <source>
        <dbReference type="Pfam" id="PF10536"/>
    </source>
</evidence>
<accession>A0A444X3T3</accession>
<dbReference type="InterPro" id="IPR019557">
    <property type="entry name" value="AminoTfrase-like_pln_mobile"/>
</dbReference>
<dbReference type="AlphaFoldDB" id="A0A444X3T3"/>
<gene>
    <name evidence="2" type="ORF">Ahy_B10g103505</name>
</gene>
<dbReference type="EMBL" id="SDMP01000020">
    <property type="protein sequence ID" value="RYQ84319.1"/>
    <property type="molecule type" value="Genomic_DNA"/>
</dbReference>
<reference evidence="2 3" key="1">
    <citation type="submission" date="2019-01" db="EMBL/GenBank/DDBJ databases">
        <title>Sequencing of cultivated peanut Arachis hypogaea provides insights into genome evolution and oil improvement.</title>
        <authorList>
            <person name="Chen X."/>
        </authorList>
    </citation>
    <scope>NUCLEOTIDE SEQUENCE [LARGE SCALE GENOMIC DNA]</scope>
    <source>
        <strain evidence="3">cv. Fuhuasheng</strain>
        <tissue evidence="2">Leaves</tissue>
    </source>
</reference>
<dbReference type="GO" id="GO:0010073">
    <property type="term" value="P:meristem maintenance"/>
    <property type="evidence" value="ECO:0007669"/>
    <property type="project" value="InterPro"/>
</dbReference>
<protein>
    <recommendedName>
        <fullName evidence="1">Aminotransferase-like plant mobile domain-containing protein</fullName>
    </recommendedName>
</protein>
<dbReference type="Pfam" id="PF10536">
    <property type="entry name" value="PMD"/>
    <property type="match status" value="1"/>
</dbReference>
<evidence type="ECO:0000313" key="2">
    <source>
        <dbReference type="EMBL" id="RYQ84319.1"/>
    </source>
</evidence>
<dbReference type="PANTHER" id="PTHR46033">
    <property type="entry name" value="PROTEIN MAIN-LIKE 2"/>
    <property type="match status" value="1"/>
</dbReference>
<sequence length="166" mass="18022">MLSLFLLLGLVLLLLFGVLVLDVGVGWCWYWLVFVGDGVGGGCGGGVGVGGGGGGGGDILPYLRSRLLLSRRVSHKLSPPDSIIPYLREIVFGNMLPLRDFVFDNSLITAFVECWHPETHTFHLPWSESTITLTGRRIPPRCALMESPWVVAFVTFTHGTGPGPWS</sequence>
<organism evidence="2 3">
    <name type="scientific">Arachis hypogaea</name>
    <name type="common">Peanut</name>
    <dbReference type="NCBI Taxonomy" id="3818"/>
    <lineage>
        <taxon>Eukaryota</taxon>
        <taxon>Viridiplantae</taxon>
        <taxon>Streptophyta</taxon>
        <taxon>Embryophyta</taxon>
        <taxon>Tracheophyta</taxon>
        <taxon>Spermatophyta</taxon>
        <taxon>Magnoliopsida</taxon>
        <taxon>eudicotyledons</taxon>
        <taxon>Gunneridae</taxon>
        <taxon>Pentapetalae</taxon>
        <taxon>rosids</taxon>
        <taxon>fabids</taxon>
        <taxon>Fabales</taxon>
        <taxon>Fabaceae</taxon>
        <taxon>Papilionoideae</taxon>
        <taxon>50 kb inversion clade</taxon>
        <taxon>dalbergioids sensu lato</taxon>
        <taxon>Dalbergieae</taxon>
        <taxon>Pterocarpus clade</taxon>
        <taxon>Arachis</taxon>
    </lineage>
</organism>
<keyword evidence="3" id="KW-1185">Reference proteome</keyword>
<dbReference type="InterPro" id="IPR044824">
    <property type="entry name" value="MAIN-like"/>
</dbReference>
<name>A0A444X3T3_ARAHY</name>
<dbReference type="Proteomes" id="UP000289738">
    <property type="component" value="Chromosome B10"/>
</dbReference>
<comment type="caution">
    <text evidence="2">The sequence shown here is derived from an EMBL/GenBank/DDBJ whole genome shotgun (WGS) entry which is preliminary data.</text>
</comment>
<proteinExistence type="predicted"/>